<dbReference type="AlphaFoldDB" id="A0A0C4WIA1"/>
<dbReference type="NCBIfam" id="TIGR03071">
    <property type="entry name" value="couple_hipA"/>
    <property type="match status" value="1"/>
</dbReference>
<dbReference type="Proteomes" id="UP000068210">
    <property type="component" value="Chromosome"/>
</dbReference>
<dbReference type="HOGENOM" id="CLU_030167_1_0_6"/>
<evidence type="ECO:0000313" key="7">
    <source>
        <dbReference type="Proteomes" id="UP000068210"/>
    </source>
</evidence>
<feature type="domain" description="HipA N-terminal subdomain 1" evidence="5">
    <location>
        <begin position="6"/>
        <end position="106"/>
    </location>
</feature>
<name>A0A0C4WIA1_9GAMM</name>
<dbReference type="RefSeq" id="WP_039804375.1">
    <property type="nucleotide sequence ID" value="NZ_CP010415.1"/>
</dbReference>
<keyword evidence="2" id="KW-0808">Transferase</keyword>
<dbReference type="InterPro" id="IPR052028">
    <property type="entry name" value="HipA_Ser/Thr_kinase"/>
</dbReference>
<reference evidence="6 7" key="1">
    <citation type="journal article" date="2015" name="PLoS ONE">
        <title>Azotobacter Genomes: The Genome of Azotobacter chroococcum NCIMB 8003 (ATCC 4412).</title>
        <authorList>
            <person name="Robson R.L."/>
            <person name="Jones R."/>
            <person name="Robson R.M."/>
            <person name="Schwartz A."/>
            <person name="Richardson T.H."/>
        </authorList>
    </citation>
    <scope>NUCLEOTIDE SEQUENCE [LARGE SCALE GENOMIC DNA]</scope>
    <source>
        <strain evidence="6 7">NCIMB 8003</strain>
    </source>
</reference>
<evidence type="ECO:0000256" key="3">
    <source>
        <dbReference type="ARBA" id="ARBA00022777"/>
    </source>
</evidence>
<evidence type="ECO:0000256" key="1">
    <source>
        <dbReference type="ARBA" id="ARBA00010164"/>
    </source>
</evidence>
<dbReference type="EMBL" id="CP010415">
    <property type="protein sequence ID" value="AJE21688.1"/>
    <property type="molecule type" value="Genomic_DNA"/>
</dbReference>
<proteinExistence type="inferred from homology"/>
<feature type="domain" description="HipA-like C-terminal" evidence="4">
    <location>
        <begin position="146"/>
        <end position="344"/>
    </location>
</feature>
<accession>A0A0C4WIA1</accession>
<evidence type="ECO:0000259" key="5">
    <source>
        <dbReference type="Pfam" id="PF13657"/>
    </source>
</evidence>
<evidence type="ECO:0000313" key="6">
    <source>
        <dbReference type="EMBL" id="AJE21688.1"/>
    </source>
</evidence>
<dbReference type="STRING" id="1328314.Achr_22390"/>
<sequence>MERTLLAWIDRQQIGTLSDRDGIWSFRYAPAWLEAPGNFALCPGLPLQAEEQQDGSTRRPVQWYFDNLLPEEGQRVLLANAARVDGADAFGLLGHYGAESAGSLTLLPPGAEQAESGLRPLSDADLSARIAAMPGVPLVEGALKRMSLAGAQHKLAVVLQDGQLFEPSGRTPSTHILKPDHPHPSYAHSVINEWFVMTLARRLGLAVPRVERRYVPQPVYLIERFDRQQGAEGWCRLHSIDACQLLGLSAAYKYLEGSVGRLDELASACRSTAVARTALLQWLVFNVLVGNTDAHLKNLSFLVSRAGIQLAPFYDLICTAVYDTLAFEQSRWPAATTLAWPLQGRARIAEIDRQCLLEAGEAMRIKPATVARLMDSPKDKIAGEARALYAQVERENAELIAQRPELAATLAGELRCLRTILHVVLAEQVARLG</sequence>
<gene>
    <name evidence="6" type="ORF">Achr_22390</name>
</gene>
<dbReference type="Pfam" id="PF13657">
    <property type="entry name" value="Couple_hipA"/>
    <property type="match status" value="1"/>
</dbReference>
<dbReference type="Gene3D" id="1.10.1070.20">
    <property type="match status" value="1"/>
</dbReference>
<dbReference type="InterPro" id="IPR017508">
    <property type="entry name" value="HipA_N1"/>
</dbReference>
<protein>
    <submittedName>
        <fullName evidence="6">HipA N-terminal domain-containing protein</fullName>
    </submittedName>
</protein>
<dbReference type="KEGG" id="acx:Achr_22390"/>
<evidence type="ECO:0000256" key="2">
    <source>
        <dbReference type="ARBA" id="ARBA00022679"/>
    </source>
</evidence>
<organism evidence="6 7">
    <name type="scientific">Azotobacter chroococcum NCIMB 8003</name>
    <dbReference type="NCBI Taxonomy" id="1328314"/>
    <lineage>
        <taxon>Bacteria</taxon>
        <taxon>Pseudomonadati</taxon>
        <taxon>Pseudomonadota</taxon>
        <taxon>Gammaproteobacteria</taxon>
        <taxon>Pseudomonadales</taxon>
        <taxon>Pseudomonadaceae</taxon>
        <taxon>Azotobacter</taxon>
    </lineage>
</organism>
<dbReference type="PANTHER" id="PTHR37419:SF1">
    <property type="entry name" value="SERINE_THREONINE-PROTEIN KINASE TOXIN HIPA"/>
    <property type="match status" value="1"/>
</dbReference>
<evidence type="ECO:0000259" key="4">
    <source>
        <dbReference type="Pfam" id="PF07804"/>
    </source>
</evidence>
<dbReference type="GO" id="GO:0004674">
    <property type="term" value="F:protein serine/threonine kinase activity"/>
    <property type="evidence" value="ECO:0007669"/>
    <property type="project" value="TreeGrafter"/>
</dbReference>
<dbReference type="InterPro" id="IPR012893">
    <property type="entry name" value="HipA-like_C"/>
</dbReference>
<dbReference type="PANTHER" id="PTHR37419">
    <property type="entry name" value="SERINE/THREONINE-PROTEIN KINASE TOXIN HIPA"/>
    <property type="match status" value="1"/>
</dbReference>
<keyword evidence="3" id="KW-0418">Kinase</keyword>
<dbReference type="Pfam" id="PF07804">
    <property type="entry name" value="HipA_C"/>
    <property type="match status" value="1"/>
</dbReference>
<dbReference type="GO" id="GO:0005829">
    <property type="term" value="C:cytosol"/>
    <property type="evidence" value="ECO:0007669"/>
    <property type="project" value="TreeGrafter"/>
</dbReference>
<comment type="similarity">
    <text evidence="1">Belongs to the HipA Ser/Thr kinase family.</text>
</comment>
<keyword evidence="7" id="KW-1185">Reference proteome</keyword>